<evidence type="ECO:0000259" key="3">
    <source>
        <dbReference type="Pfam" id="PF08212"/>
    </source>
</evidence>
<dbReference type="InterPro" id="IPR000566">
    <property type="entry name" value="Lipocln_cytosolic_FA-bd_dom"/>
</dbReference>
<feature type="chain" id="PRO_5041640889" description="Lipocalin/cytosolic fatty-acid binding domain-containing protein" evidence="2">
    <location>
        <begin position="18"/>
        <end position="309"/>
    </location>
</feature>
<dbReference type="GO" id="GO:0006629">
    <property type="term" value="P:lipid metabolic process"/>
    <property type="evidence" value="ECO:0007669"/>
    <property type="project" value="TreeGrafter"/>
</dbReference>
<reference evidence="4" key="1">
    <citation type="submission" date="2023-07" db="EMBL/GenBank/DDBJ databases">
        <title>Chromosome-level genome assembly of Artemia franciscana.</title>
        <authorList>
            <person name="Jo E."/>
        </authorList>
    </citation>
    <scope>NUCLEOTIDE SEQUENCE</scope>
    <source>
        <tissue evidence="4">Whole body</tissue>
    </source>
</reference>
<evidence type="ECO:0000256" key="1">
    <source>
        <dbReference type="ARBA" id="ARBA00023157"/>
    </source>
</evidence>
<comment type="caution">
    <text evidence="4">The sequence shown here is derived from an EMBL/GenBank/DDBJ whole genome shotgun (WGS) entry which is preliminary data.</text>
</comment>
<keyword evidence="2" id="KW-0732">Signal</keyword>
<dbReference type="GO" id="GO:0005737">
    <property type="term" value="C:cytoplasm"/>
    <property type="evidence" value="ECO:0007669"/>
    <property type="project" value="TreeGrafter"/>
</dbReference>
<organism evidence="4 5">
    <name type="scientific">Artemia franciscana</name>
    <name type="common">Brine shrimp</name>
    <name type="synonym">Artemia sanfranciscana</name>
    <dbReference type="NCBI Taxonomy" id="6661"/>
    <lineage>
        <taxon>Eukaryota</taxon>
        <taxon>Metazoa</taxon>
        <taxon>Ecdysozoa</taxon>
        <taxon>Arthropoda</taxon>
        <taxon>Crustacea</taxon>
        <taxon>Branchiopoda</taxon>
        <taxon>Anostraca</taxon>
        <taxon>Artemiidae</taxon>
        <taxon>Artemia</taxon>
    </lineage>
</organism>
<dbReference type="InterPro" id="IPR012674">
    <property type="entry name" value="Calycin"/>
</dbReference>
<evidence type="ECO:0000313" key="5">
    <source>
        <dbReference type="Proteomes" id="UP001187531"/>
    </source>
</evidence>
<dbReference type="Proteomes" id="UP001187531">
    <property type="component" value="Unassembled WGS sequence"/>
</dbReference>
<dbReference type="InterPro" id="IPR003057">
    <property type="entry name" value="Invtbrt_color"/>
</dbReference>
<dbReference type="EMBL" id="JAVRJZ010000002">
    <property type="protein sequence ID" value="KAK2726276.1"/>
    <property type="molecule type" value="Genomic_DNA"/>
</dbReference>
<gene>
    <name evidence="4" type="ORF">QYM36_000662</name>
</gene>
<evidence type="ECO:0000256" key="2">
    <source>
        <dbReference type="SAM" id="SignalP"/>
    </source>
</evidence>
<evidence type="ECO:0000313" key="4">
    <source>
        <dbReference type="EMBL" id="KAK2726276.1"/>
    </source>
</evidence>
<proteinExistence type="predicted"/>
<dbReference type="Gene3D" id="2.40.128.20">
    <property type="match status" value="1"/>
</dbReference>
<dbReference type="PRINTS" id="PR01273">
    <property type="entry name" value="INVTBRTCOLOR"/>
</dbReference>
<dbReference type="AlphaFoldDB" id="A0AA88IGD8"/>
<dbReference type="PANTHER" id="PTHR10612">
    <property type="entry name" value="APOLIPOPROTEIN D"/>
    <property type="match status" value="1"/>
</dbReference>
<accession>A0AA88IGD8</accession>
<feature type="signal peptide" evidence="2">
    <location>
        <begin position="1"/>
        <end position="17"/>
    </location>
</feature>
<sequence length="309" mass="36276">MVVLYFVIAAYFVCVEAQMLRFGKCKDLVPQKEFDVKRYMGRWYQQERLFSLIETVGDCWVHEYFLDPEEGGKFNLEMRFNMNGRETSTGLNVYQQKKEDPAAFTSMFFNIPFTAQEYKVLATDYDAWAIEYRCQDHGVTSRRESLWILTRQPSPPKTILDSAHEYLNLIHFKTKSLGKVNQSCHVNNGHDEEDAEQAFRRQWLRSEIRAPRKPVNQTIRRIPSVSLEASTFHHTRVPTKNLIQDEMQNHKSNRPLVSKVTSAMLPFKMMKRRTDKEKKRGKLQTYDHSKVYNMTAENLLLITLLGAFV</sequence>
<dbReference type="SUPFAM" id="SSF50814">
    <property type="entry name" value="Lipocalins"/>
    <property type="match status" value="1"/>
</dbReference>
<feature type="domain" description="Lipocalin/cytosolic fatty-acid binding" evidence="3">
    <location>
        <begin position="34"/>
        <end position="165"/>
    </location>
</feature>
<protein>
    <recommendedName>
        <fullName evidence="3">Lipocalin/cytosolic fatty-acid binding domain-containing protein</fullName>
    </recommendedName>
</protein>
<keyword evidence="5" id="KW-1185">Reference proteome</keyword>
<keyword evidence="1" id="KW-1015">Disulfide bond</keyword>
<dbReference type="PANTHER" id="PTHR10612:SF34">
    <property type="entry name" value="APOLIPOPROTEIN D"/>
    <property type="match status" value="1"/>
</dbReference>
<dbReference type="Pfam" id="PF08212">
    <property type="entry name" value="Lipocalin_2"/>
    <property type="match status" value="1"/>
</dbReference>
<dbReference type="GO" id="GO:0000302">
    <property type="term" value="P:response to reactive oxygen species"/>
    <property type="evidence" value="ECO:0007669"/>
    <property type="project" value="TreeGrafter"/>
</dbReference>
<name>A0AA88IGD8_ARTSF</name>
<dbReference type="GO" id="GO:0031409">
    <property type="term" value="F:pigment binding"/>
    <property type="evidence" value="ECO:0007669"/>
    <property type="project" value="InterPro"/>
</dbReference>